<accession>H9UJP2</accession>
<dbReference type="OrthoDB" id="355867at2"/>
<dbReference type="Proteomes" id="UP000007383">
    <property type="component" value="Chromosome"/>
</dbReference>
<proteinExistence type="predicted"/>
<sequence>MTGDFTVVGGPRLNRRLPATPGLSVLVLHRGGRFNRVQLFSDLELLKPREIIAVEPKASSYDVEQLANRFPRVKFLLLQRELNPGQMINLGVQESSSSHVLVVWNTIQIQSISDRVLQSIVQGDQVCAVPLFRSERAEVIPSIFMPAFFQRTIRLIPAVPSRDGQATIYPHDYVGIYHSRRFLELGGYDGDMTSPYWQKMDFGMRAYLWGSSITSSISFRVSSTMTSIPEDTTPTIDYLRFFLKNIAVRFSGDSGYLPRFLPLRLLCKTSFGFFDTLREYRRIKTWVESNRFRYTQDARRLLELWEDQ</sequence>
<reference evidence="2" key="1">
    <citation type="journal article" date="2013" name="Stand. Genomic Sci.">
        <title>Complete genome sequence of the halophilic bacterium Spirochaeta africana type strain (Z-7692(T)) from the alkaline Lake Magadi in the East African Rift.</title>
        <authorList>
            <person name="Liolos K."/>
            <person name="Abt B."/>
            <person name="Scheuner C."/>
            <person name="Teshima H."/>
            <person name="Held B."/>
            <person name="Lapidus A."/>
            <person name="Nolan M."/>
            <person name="Lucas S."/>
            <person name="Deshpande S."/>
            <person name="Cheng J.F."/>
            <person name="Tapia R."/>
            <person name="Goodwin L.A."/>
            <person name="Pitluck S."/>
            <person name="Pagani I."/>
            <person name="Ivanova N."/>
            <person name="Mavromatis K."/>
            <person name="Mikhailova N."/>
            <person name="Huntemann M."/>
            <person name="Pati A."/>
            <person name="Chen A."/>
            <person name="Palaniappan K."/>
            <person name="Land M."/>
            <person name="Rohde M."/>
            <person name="Tindall B.J."/>
            <person name="Detter J.C."/>
            <person name="Goker M."/>
            <person name="Bristow J."/>
            <person name="Eisen J.A."/>
            <person name="Markowitz V."/>
            <person name="Hugenholtz P."/>
            <person name="Woyke T."/>
            <person name="Klenk H.P."/>
            <person name="Kyrpides N.C."/>
        </authorList>
    </citation>
    <scope>NUCLEOTIDE SEQUENCE</scope>
    <source>
        <strain evidence="2">ATCC 700263 / DSM 8902 / Z-7692</strain>
    </source>
</reference>
<dbReference type="STRING" id="889378.Spiaf_1678"/>
<keyword evidence="2" id="KW-1185">Reference proteome</keyword>
<dbReference type="EMBL" id="CP003282">
    <property type="protein sequence ID" value="AFG37735.1"/>
    <property type="molecule type" value="Genomic_DNA"/>
</dbReference>
<dbReference type="KEGG" id="sfc:Spiaf_1678"/>
<evidence type="ECO:0000313" key="1">
    <source>
        <dbReference type="EMBL" id="AFG37735.1"/>
    </source>
</evidence>
<dbReference type="RefSeq" id="WP_014455718.1">
    <property type="nucleotide sequence ID" value="NC_017098.1"/>
</dbReference>
<evidence type="ECO:0000313" key="2">
    <source>
        <dbReference type="Proteomes" id="UP000007383"/>
    </source>
</evidence>
<evidence type="ECO:0008006" key="3">
    <source>
        <dbReference type="Google" id="ProtNLM"/>
    </source>
</evidence>
<protein>
    <recommendedName>
        <fullName evidence="3">Glycosyltransferase</fullName>
    </recommendedName>
</protein>
<gene>
    <name evidence="1" type="ordered locus">Spiaf_1678</name>
</gene>
<dbReference type="eggNOG" id="COG1216">
    <property type="taxonomic scope" value="Bacteria"/>
</dbReference>
<name>H9UJP2_SPIAZ</name>
<organism evidence="1 2">
    <name type="scientific">Spirochaeta africana (strain ATCC 700263 / DSM 8902 / Z-7692)</name>
    <dbReference type="NCBI Taxonomy" id="889378"/>
    <lineage>
        <taxon>Bacteria</taxon>
        <taxon>Pseudomonadati</taxon>
        <taxon>Spirochaetota</taxon>
        <taxon>Spirochaetia</taxon>
        <taxon>Spirochaetales</taxon>
        <taxon>Spirochaetaceae</taxon>
        <taxon>Spirochaeta</taxon>
    </lineage>
</organism>
<dbReference type="PATRIC" id="fig|889378.3.peg.1664"/>
<dbReference type="AlphaFoldDB" id="H9UJP2"/>
<dbReference type="HOGENOM" id="CLU_073854_0_0_12"/>